<proteinExistence type="predicted"/>
<keyword evidence="2" id="KW-1185">Reference proteome</keyword>
<organism evidence="1 2">
    <name type="scientific">Pseudomonas abyssi</name>
    <dbReference type="NCBI Taxonomy" id="170540"/>
    <lineage>
        <taxon>Bacteria</taxon>
        <taxon>Pseudomonadati</taxon>
        <taxon>Pseudomonadota</taxon>
        <taxon>Gammaproteobacteria</taxon>
        <taxon>Pseudomonadales</taxon>
        <taxon>Pseudomonadaceae</taxon>
        <taxon>Pseudomonas</taxon>
    </lineage>
</organism>
<sequence length="64" mass="7729">MSTEQVNRQLLETEARDWLRRGYTNSQRVAELQELIASKRGNAAAKRLLEEMRRQWTHRAEWMQ</sequence>
<dbReference type="EMBL" id="NTMR01000053">
    <property type="protein sequence ID" value="PBK02390.1"/>
    <property type="molecule type" value="Genomic_DNA"/>
</dbReference>
<comment type="caution">
    <text evidence="1">The sequence shown here is derived from an EMBL/GenBank/DDBJ whole genome shotgun (WGS) entry which is preliminary data.</text>
</comment>
<accession>A0A2A3MC26</accession>
<evidence type="ECO:0000313" key="1">
    <source>
        <dbReference type="EMBL" id="PBK02390.1"/>
    </source>
</evidence>
<protein>
    <submittedName>
        <fullName evidence="1">Uncharacterized protein</fullName>
    </submittedName>
</protein>
<dbReference type="AlphaFoldDB" id="A0A2A3MC26"/>
<name>A0A2A3MC26_9PSED</name>
<dbReference type="InterPro" id="IPR056113">
    <property type="entry name" value="DUF7696"/>
</dbReference>
<dbReference type="Proteomes" id="UP000242313">
    <property type="component" value="Unassembled WGS sequence"/>
</dbReference>
<reference evidence="1 2" key="1">
    <citation type="submission" date="2017-09" db="EMBL/GenBank/DDBJ databases">
        <title>Pseudomonas abyssi sp. nov. isolated from Abyssopelagic Water.</title>
        <authorList>
            <person name="Wei Y."/>
        </authorList>
    </citation>
    <scope>NUCLEOTIDE SEQUENCE [LARGE SCALE GENOMIC DNA]</scope>
    <source>
        <strain evidence="1 2">MT5</strain>
    </source>
</reference>
<evidence type="ECO:0000313" key="2">
    <source>
        <dbReference type="Proteomes" id="UP000242313"/>
    </source>
</evidence>
<dbReference type="RefSeq" id="WP_065335965.1">
    <property type="nucleotide sequence ID" value="NZ_NTMR01000053.1"/>
</dbReference>
<gene>
    <name evidence="1" type="ORF">CNQ84_20150</name>
</gene>
<dbReference type="Pfam" id="PF24751">
    <property type="entry name" value="DUF7696"/>
    <property type="match status" value="1"/>
</dbReference>